<protein>
    <submittedName>
        <fullName evidence="4">Transporter family protein</fullName>
    </submittedName>
</protein>
<feature type="domain" description="EamA" evidence="3">
    <location>
        <begin position="1"/>
        <end position="136"/>
    </location>
</feature>
<dbReference type="PANTHER" id="PTHR22911:SF137">
    <property type="entry name" value="SOLUTE CARRIER FAMILY 35 MEMBER G2-RELATED"/>
    <property type="match status" value="1"/>
</dbReference>
<dbReference type="InterPro" id="IPR037185">
    <property type="entry name" value="EmrE-like"/>
</dbReference>
<keyword evidence="2" id="KW-0472">Membrane</keyword>
<dbReference type="Gene3D" id="1.10.3730.20">
    <property type="match status" value="2"/>
</dbReference>
<dbReference type="InterPro" id="IPR000620">
    <property type="entry name" value="EamA_dom"/>
</dbReference>
<keyword evidence="2" id="KW-0812">Transmembrane</keyword>
<dbReference type="FunFam" id="1.10.3730.20:FF:000009">
    <property type="entry name" value="EamA family transporter"/>
    <property type="match status" value="2"/>
</dbReference>
<accession>A0A1I5SVW7</accession>
<reference evidence="4 5" key="1">
    <citation type="submission" date="2016-10" db="EMBL/GenBank/DDBJ databases">
        <authorList>
            <person name="de Groot N.N."/>
        </authorList>
    </citation>
    <scope>NUCLEOTIDE SEQUENCE [LARGE SCALE GENOMIC DNA]</scope>
    <source>
        <strain evidence="4 5">DSM 20678</strain>
    </source>
</reference>
<evidence type="ECO:0000313" key="4">
    <source>
        <dbReference type="EMBL" id="SFP74791.1"/>
    </source>
</evidence>
<dbReference type="AlphaFoldDB" id="A0A1I5SVW7"/>
<name>A0A1I5SVW7_9FIRM</name>
<feature type="domain" description="EamA" evidence="3">
    <location>
        <begin position="155"/>
        <end position="289"/>
    </location>
</feature>
<feature type="transmembrane region" description="Helical" evidence="2">
    <location>
        <begin position="106"/>
        <end position="134"/>
    </location>
</feature>
<feature type="transmembrane region" description="Helical" evidence="2">
    <location>
        <begin position="30"/>
        <end position="52"/>
    </location>
</feature>
<feature type="transmembrane region" description="Helical" evidence="2">
    <location>
        <begin position="217"/>
        <end position="238"/>
    </location>
</feature>
<comment type="similarity">
    <text evidence="1">Belongs to the EamA transporter family.</text>
</comment>
<feature type="transmembrane region" description="Helical" evidence="2">
    <location>
        <begin position="244"/>
        <end position="266"/>
    </location>
</feature>
<evidence type="ECO:0000313" key="5">
    <source>
        <dbReference type="Proteomes" id="UP000198577"/>
    </source>
</evidence>
<feature type="transmembrane region" description="Helical" evidence="2">
    <location>
        <begin position="64"/>
        <end position="86"/>
    </location>
</feature>
<dbReference type="Proteomes" id="UP000198577">
    <property type="component" value="Unassembled WGS sequence"/>
</dbReference>
<dbReference type="SUPFAM" id="SSF103481">
    <property type="entry name" value="Multidrug resistance efflux transporter EmrE"/>
    <property type="match status" value="2"/>
</dbReference>
<proteinExistence type="inferred from homology"/>
<evidence type="ECO:0000259" key="3">
    <source>
        <dbReference type="Pfam" id="PF00892"/>
    </source>
</evidence>
<evidence type="ECO:0000256" key="2">
    <source>
        <dbReference type="SAM" id="Phobius"/>
    </source>
</evidence>
<gene>
    <name evidence="4" type="ORF">SAMN05444406_10374</name>
</gene>
<feature type="transmembrane region" description="Helical" evidence="2">
    <location>
        <begin position="186"/>
        <end position="205"/>
    </location>
</feature>
<feature type="transmembrane region" description="Helical" evidence="2">
    <location>
        <begin position="273"/>
        <end position="290"/>
    </location>
</feature>
<sequence length="291" mass="31576">MWILFAFGSALFAGATAVLAKIGVKKVDSMLATAIRTVIILIFSWLMVFIVGSWDTILSINPKSYVFLILSGLATGASWLCYFKALQLGDVNKVTPIDKFSTVLTMIMAFIILGEPITLAKSIGITFIALGTYLMVANKKMQQEQSTAGTAGSAWLIYAILSAVFASLTAILAKIGIVGIESNLGTAIRTVVVLIMAWLMVFITNKHGEIKEIDRKSWIFLCLSGITTGLSWLCYYKALQDGQASIVVPIDKLSIVITVAFSYFFLKEKVTAKSFMGLILIVAGTMTLLLP</sequence>
<feature type="transmembrane region" description="Helical" evidence="2">
    <location>
        <begin position="155"/>
        <end position="180"/>
    </location>
</feature>
<evidence type="ECO:0000256" key="1">
    <source>
        <dbReference type="ARBA" id="ARBA00007362"/>
    </source>
</evidence>
<dbReference type="RefSeq" id="WP_092281921.1">
    <property type="nucleotide sequence ID" value="NZ_FOXR01000003.1"/>
</dbReference>
<keyword evidence="5" id="KW-1185">Reference proteome</keyword>
<dbReference type="EMBL" id="FOXR01000003">
    <property type="protein sequence ID" value="SFP74791.1"/>
    <property type="molecule type" value="Genomic_DNA"/>
</dbReference>
<keyword evidence="2" id="KW-1133">Transmembrane helix</keyword>
<organism evidence="4 5">
    <name type="scientific">Caldicoprobacter faecalis</name>
    <dbReference type="NCBI Taxonomy" id="937334"/>
    <lineage>
        <taxon>Bacteria</taxon>
        <taxon>Bacillati</taxon>
        <taxon>Bacillota</taxon>
        <taxon>Clostridia</taxon>
        <taxon>Caldicoprobacterales</taxon>
        <taxon>Caldicoprobacteraceae</taxon>
        <taxon>Caldicoprobacter</taxon>
    </lineage>
</organism>
<dbReference type="OrthoDB" id="9806718at2"/>
<dbReference type="Pfam" id="PF00892">
    <property type="entry name" value="EamA"/>
    <property type="match status" value="2"/>
</dbReference>
<dbReference type="GO" id="GO:0016020">
    <property type="term" value="C:membrane"/>
    <property type="evidence" value="ECO:0007669"/>
    <property type="project" value="InterPro"/>
</dbReference>
<dbReference type="PANTHER" id="PTHR22911">
    <property type="entry name" value="ACYL-MALONYL CONDENSING ENZYME-RELATED"/>
    <property type="match status" value="1"/>
</dbReference>